<evidence type="ECO:0000313" key="2">
    <source>
        <dbReference type="Ensembl" id="ENSGACP00000070111.1"/>
    </source>
</evidence>
<reference evidence="2 3" key="1">
    <citation type="journal article" date="2021" name="G3 (Bethesda)">
        <title>Improved contiguity of the threespine stickleback genome using long-read sequencing.</title>
        <authorList>
            <person name="Nath S."/>
            <person name="Shaw D.E."/>
            <person name="White M.A."/>
        </authorList>
    </citation>
    <scope>NUCLEOTIDE SEQUENCE [LARGE SCALE GENOMIC DNA]</scope>
    <source>
        <strain evidence="2 3">Lake Benthic</strain>
    </source>
</reference>
<dbReference type="GeneTree" id="ENSGT01120000271898"/>
<proteinExistence type="predicted"/>
<feature type="compositionally biased region" description="Polar residues" evidence="1">
    <location>
        <begin position="106"/>
        <end position="117"/>
    </location>
</feature>
<name>A0AAQ4S6T3_GASAC</name>
<dbReference type="AlphaFoldDB" id="A0AAQ4S6T3"/>
<dbReference type="Ensembl" id="ENSGACT00000074077.1">
    <property type="protein sequence ID" value="ENSGACP00000070111.1"/>
    <property type="gene ID" value="ENSGACG00000030311.1"/>
</dbReference>
<evidence type="ECO:0000313" key="3">
    <source>
        <dbReference type="Proteomes" id="UP000007635"/>
    </source>
</evidence>
<sequence>MSHSVQRLWTNLHVICDSSPPAKGWCEGVDSAMNQAEDPEEGVPPSEAPLCGEHDSQTKAQRIHQRPGPGPGPSCVSMKSNRSMDPPLVFKDVGPSVDAREDQESSEVPTGPSAQQHQTHLDSIFMLLEENILTFVKNELKKIQKVVSSDYPECLEKEDEEELDEGQRRSREAFVKISVHFLRRMKQEELAERLQSSKRISLQTCHADKTSCSSLSA</sequence>
<reference evidence="2" key="2">
    <citation type="submission" date="2025-08" db="UniProtKB">
        <authorList>
            <consortium name="Ensembl"/>
        </authorList>
    </citation>
    <scope>IDENTIFICATION</scope>
</reference>
<reference evidence="2" key="3">
    <citation type="submission" date="2025-09" db="UniProtKB">
        <authorList>
            <consortium name="Ensembl"/>
        </authorList>
    </citation>
    <scope>IDENTIFICATION</scope>
</reference>
<organism evidence="2 3">
    <name type="scientific">Gasterosteus aculeatus aculeatus</name>
    <name type="common">three-spined stickleback</name>
    <dbReference type="NCBI Taxonomy" id="481459"/>
    <lineage>
        <taxon>Eukaryota</taxon>
        <taxon>Metazoa</taxon>
        <taxon>Chordata</taxon>
        <taxon>Craniata</taxon>
        <taxon>Vertebrata</taxon>
        <taxon>Euteleostomi</taxon>
        <taxon>Actinopterygii</taxon>
        <taxon>Neopterygii</taxon>
        <taxon>Teleostei</taxon>
        <taxon>Neoteleostei</taxon>
        <taxon>Acanthomorphata</taxon>
        <taxon>Eupercaria</taxon>
        <taxon>Perciformes</taxon>
        <taxon>Cottioidei</taxon>
        <taxon>Gasterosteales</taxon>
        <taxon>Gasterosteidae</taxon>
        <taxon>Gasterosteus</taxon>
    </lineage>
</organism>
<protein>
    <submittedName>
        <fullName evidence="2">Uncharacterized protein</fullName>
    </submittedName>
</protein>
<dbReference type="Proteomes" id="UP000007635">
    <property type="component" value="Unassembled WGS sequence"/>
</dbReference>
<accession>A0AAQ4S6T3</accession>
<evidence type="ECO:0000256" key="1">
    <source>
        <dbReference type="SAM" id="MobiDB-lite"/>
    </source>
</evidence>
<feature type="region of interest" description="Disordered" evidence="1">
    <location>
        <begin position="33"/>
        <end position="117"/>
    </location>
</feature>
<keyword evidence="3" id="KW-1185">Reference proteome</keyword>